<gene>
    <name evidence="1" type="ORF">DDW13_08555</name>
</gene>
<dbReference type="InterPro" id="IPR043519">
    <property type="entry name" value="NT_sf"/>
</dbReference>
<evidence type="ECO:0000313" key="1">
    <source>
        <dbReference type="EMBL" id="PVU74198.1"/>
    </source>
</evidence>
<dbReference type="EMBL" id="QEFD01000232">
    <property type="protein sequence ID" value="PVU74198.1"/>
    <property type="molecule type" value="Genomic_DNA"/>
</dbReference>
<sequence length="187" mass="21600">MISFNSVGEVLEELKKISDFVIIGDTIVDLLLKRKGTESDVDIFPTEISAIAEGEKYRELAEEKNWDFGSTPIDTPRIIVPVEEGQLQIDIYDNIQDFFVPQEILNSAEEMKIGKSTFKVIRLEDYILLKVNAYREEDEDELKGILYYIAEGKLKINKDYLEKHIELFEENADSIKERLKDIGFKLS</sequence>
<dbReference type="GO" id="GO:0016740">
    <property type="term" value="F:transferase activity"/>
    <property type="evidence" value="ECO:0007669"/>
    <property type="project" value="UniProtKB-KW"/>
</dbReference>
<dbReference type="SUPFAM" id="SSF81301">
    <property type="entry name" value="Nucleotidyltransferase"/>
    <property type="match status" value="1"/>
</dbReference>
<dbReference type="InterPro" id="IPR018700">
    <property type="entry name" value="DUF2204"/>
</dbReference>
<dbReference type="AlphaFoldDB" id="A0A2T9X267"/>
<dbReference type="OMA" id="HGTIYYE"/>
<keyword evidence="1" id="KW-0808">Transferase</keyword>
<evidence type="ECO:0000313" key="2">
    <source>
        <dbReference type="Proteomes" id="UP000245638"/>
    </source>
</evidence>
<proteinExistence type="predicted"/>
<protein>
    <submittedName>
        <fullName evidence="1">Nucleotidyltransferase</fullName>
    </submittedName>
</protein>
<accession>A0A2T9X267</accession>
<reference evidence="1 2" key="1">
    <citation type="journal article" date="2015" name="Appl. Environ. Microbiol.">
        <title>Nanoarchaeota, Their Sulfolobales Host, and Nanoarchaeota Virus Distribution across Yellowstone National Park Hot Springs.</title>
        <authorList>
            <person name="Munson-McGee J.H."/>
            <person name="Field E.K."/>
            <person name="Bateson M."/>
            <person name="Rooney C."/>
            <person name="Stepanauskas R."/>
            <person name="Young M.J."/>
        </authorList>
    </citation>
    <scope>NUCLEOTIDE SEQUENCE [LARGE SCALE GENOMIC DNA]</scope>
    <source>
        <strain evidence="1">SCGC AC-742_N10</strain>
    </source>
</reference>
<dbReference type="RefSeq" id="WP_013775438.1">
    <property type="nucleotide sequence ID" value="NC_015518.1"/>
</dbReference>
<comment type="caution">
    <text evidence="1">The sequence shown here is derived from an EMBL/GenBank/DDBJ whole genome shotgun (WGS) entry which is preliminary data.</text>
</comment>
<name>A0A2T9X267_9CREN</name>
<dbReference type="Pfam" id="PF09970">
    <property type="entry name" value="DUF2204"/>
    <property type="match status" value="1"/>
</dbReference>
<organism evidence="1 2">
    <name type="scientific">Acidianus hospitalis</name>
    <dbReference type="NCBI Taxonomy" id="563177"/>
    <lineage>
        <taxon>Archaea</taxon>
        <taxon>Thermoproteota</taxon>
        <taxon>Thermoprotei</taxon>
        <taxon>Sulfolobales</taxon>
        <taxon>Sulfolobaceae</taxon>
        <taxon>Acidianus</taxon>
    </lineage>
</organism>
<dbReference type="Proteomes" id="UP000245638">
    <property type="component" value="Unassembled WGS sequence"/>
</dbReference>